<evidence type="ECO:0000313" key="2">
    <source>
        <dbReference type="EMBL" id="PKV78302.1"/>
    </source>
</evidence>
<keyword evidence="1" id="KW-0812">Transmembrane</keyword>
<keyword evidence="1" id="KW-0472">Membrane</keyword>
<dbReference type="RefSeq" id="WP_245914398.1">
    <property type="nucleotide sequence ID" value="NZ_PJMW01000002.1"/>
</dbReference>
<comment type="caution">
    <text evidence="2">The sequence shown here is derived from an EMBL/GenBank/DDBJ whole genome shotgun (WGS) entry which is preliminary data.</text>
</comment>
<proteinExistence type="predicted"/>
<feature type="transmembrane region" description="Helical" evidence="1">
    <location>
        <begin position="14"/>
        <end position="38"/>
    </location>
</feature>
<gene>
    <name evidence="2" type="ORF">ATK86_2665</name>
</gene>
<name>A0A2N3V9I2_9NOCA</name>
<dbReference type="AlphaFoldDB" id="A0A2N3V9I2"/>
<feature type="transmembrane region" description="Helical" evidence="1">
    <location>
        <begin position="86"/>
        <end position="104"/>
    </location>
</feature>
<organism evidence="2 3">
    <name type="scientific">Nocardia fluminea</name>
    <dbReference type="NCBI Taxonomy" id="134984"/>
    <lineage>
        <taxon>Bacteria</taxon>
        <taxon>Bacillati</taxon>
        <taxon>Actinomycetota</taxon>
        <taxon>Actinomycetes</taxon>
        <taxon>Mycobacteriales</taxon>
        <taxon>Nocardiaceae</taxon>
        <taxon>Nocardia</taxon>
    </lineage>
</organism>
<dbReference type="EMBL" id="PJMW01000002">
    <property type="protein sequence ID" value="PKV78302.1"/>
    <property type="molecule type" value="Genomic_DNA"/>
</dbReference>
<dbReference type="Pfam" id="PF10935">
    <property type="entry name" value="DUF2637"/>
    <property type="match status" value="1"/>
</dbReference>
<reference evidence="2 3" key="1">
    <citation type="submission" date="2017-12" db="EMBL/GenBank/DDBJ databases">
        <title>Sequencing the genomes of 1000 Actinobacteria strains.</title>
        <authorList>
            <person name="Klenk H.-P."/>
        </authorList>
    </citation>
    <scope>NUCLEOTIDE SEQUENCE [LARGE SCALE GENOMIC DNA]</scope>
    <source>
        <strain evidence="2 3">DSM 44489</strain>
    </source>
</reference>
<accession>A0A2N3V9I2</accession>
<dbReference type="InterPro" id="IPR021235">
    <property type="entry name" value="DUF2637"/>
</dbReference>
<keyword evidence="1" id="KW-1133">Transmembrane helix</keyword>
<feature type="transmembrane region" description="Helical" evidence="1">
    <location>
        <begin position="50"/>
        <end position="74"/>
    </location>
</feature>
<protein>
    <submittedName>
        <fullName evidence="2">Uncharacterized protein DUF2637</fullName>
    </submittedName>
</protein>
<keyword evidence="3" id="KW-1185">Reference proteome</keyword>
<evidence type="ECO:0000256" key="1">
    <source>
        <dbReference type="SAM" id="Phobius"/>
    </source>
</evidence>
<evidence type="ECO:0000313" key="3">
    <source>
        <dbReference type="Proteomes" id="UP000233766"/>
    </source>
</evidence>
<dbReference type="Proteomes" id="UP000233766">
    <property type="component" value="Unassembled WGS sequence"/>
</dbReference>
<feature type="transmembrane region" description="Helical" evidence="1">
    <location>
        <begin position="110"/>
        <end position="133"/>
    </location>
</feature>
<sequence length="199" mass="20228">MDTADQKSKGGMRWAIWSAVLVIAGIGAAAFVLSFAALQDLAIIAGTHPSLAWLFPVIVDGTIVQATMAVIVLGPNAPERSWFSRVLLVGAAVSVGSNAIHAYITGHGIGGAFMAAIPPLALLIDTHGLALLLRAAQRVSAPADPVDTVSEPADDPAPDVVPAVTTPAPALSPVHSFHTPPRTVAPLLPVAVPIPTGGN</sequence>